<name>A0A7J9IBP3_9ROSI</name>
<dbReference type="AlphaFoldDB" id="A0A7J9IBP3"/>
<organism evidence="1 2">
    <name type="scientific">Gossypium harknessii</name>
    <dbReference type="NCBI Taxonomy" id="34285"/>
    <lineage>
        <taxon>Eukaryota</taxon>
        <taxon>Viridiplantae</taxon>
        <taxon>Streptophyta</taxon>
        <taxon>Embryophyta</taxon>
        <taxon>Tracheophyta</taxon>
        <taxon>Spermatophyta</taxon>
        <taxon>Magnoliopsida</taxon>
        <taxon>eudicotyledons</taxon>
        <taxon>Gunneridae</taxon>
        <taxon>Pentapetalae</taxon>
        <taxon>rosids</taxon>
        <taxon>malvids</taxon>
        <taxon>Malvales</taxon>
        <taxon>Malvaceae</taxon>
        <taxon>Malvoideae</taxon>
        <taxon>Gossypium</taxon>
    </lineage>
</organism>
<proteinExistence type="predicted"/>
<evidence type="ECO:0000313" key="2">
    <source>
        <dbReference type="Proteomes" id="UP000593560"/>
    </source>
</evidence>
<dbReference type="EMBL" id="JABFAD010327519">
    <property type="protein sequence ID" value="MBA0819044.1"/>
    <property type="molecule type" value="Genomic_DNA"/>
</dbReference>
<comment type="caution">
    <text evidence="1">The sequence shown here is derived from an EMBL/GenBank/DDBJ whole genome shotgun (WGS) entry which is preliminary data.</text>
</comment>
<protein>
    <submittedName>
        <fullName evidence="1">Uncharacterized protein</fullName>
    </submittedName>
</protein>
<reference evidence="1 2" key="1">
    <citation type="journal article" date="2019" name="Genome Biol. Evol.">
        <title>Insights into the evolution of the New World diploid cottons (Gossypium, subgenus Houzingenia) based on genome sequencing.</title>
        <authorList>
            <person name="Grover C.E."/>
            <person name="Arick M.A. 2nd"/>
            <person name="Thrash A."/>
            <person name="Conover J.L."/>
            <person name="Sanders W.S."/>
            <person name="Peterson D.G."/>
            <person name="Frelichowski J.E."/>
            <person name="Scheffler J.A."/>
            <person name="Scheffler B.E."/>
            <person name="Wendel J.F."/>
        </authorList>
    </citation>
    <scope>NUCLEOTIDE SEQUENCE [LARGE SCALE GENOMIC DNA]</scope>
    <source>
        <strain evidence="1">0</strain>
        <tissue evidence="1">Leaf</tissue>
    </source>
</reference>
<dbReference type="Proteomes" id="UP000593560">
    <property type="component" value="Unassembled WGS sequence"/>
</dbReference>
<sequence length="30" mass="3191">MATAANPEGMSCIYCNMNFVVSAPDLLCHS</sequence>
<gene>
    <name evidence="1" type="ORF">Gohar_022176</name>
</gene>
<evidence type="ECO:0000313" key="1">
    <source>
        <dbReference type="EMBL" id="MBA0819044.1"/>
    </source>
</evidence>
<keyword evidence="2" id="KW-1185">Reference proteome</keyword>
<accession>A0A7J9IBP3</accession>